<dbReference type="PANTHER" id="PTHR46825">
    <property type="entry name" value="D-ALANYL-D-ALANINE-CARBOXYPEPTIDASE/ENDOPEPTIDASE AMPH"/>
    <property type="match status" value="1"/>
</dbReference>
<dbReference type="Proteomes" id="UP001236500">
    <property type="component" value="Chromosome"/>
</dbReference>
<dbReference type="GO" id="GO:0016787">
    <property type="term" value="F:hydrolase activity"/>
    <property type="evidence" value="ECO:0007669"/>
    <property type="project" value="UniProtKB-KW"/>
</dbReference>
<feature type="transmembrane region" description="Helical" evidence="1">
    <location>
        <begin position="574"/>
        <end position="593"/>
    </location>
</feature>
<keyword evidence="5" id="KW-1185">Reference proteome</keyword>
<dbReference type="InterPro" id="IPR012338">
    <property type="entry name" value="Beta-lactam/transpept-like"/>
</dbReference>
<dbReference type="Pfam" id="PF00144">
    <property type="entry name" value="Beta-lactamase"/>
    <property type="match status" value="1"/>
</dbReference>
<keyword evidence="1" id="KW-0472">Membrane</keyword>
<accession>A0ABY8NG34</accession>
<sequence length="638" mass="70420">MKRVSLKLLSWFSALLLSIGTATASSLDDPIRVEAFVDGLVNPLMLNHDSPSGVVAVAKDGNLLVAKGYGYQDIENRLAVNPEKTLFRPGSVSKLFTWVAVMQQVEQGRLELDTDVNQYLKTFKIKETYDQPITLRHIFTHTAGFEEGALAYLILQSPDNILPLDEAMARLQLGRVNPPGAQTAYSNYATALAGLIVQNVSGVPFNQYIEQNIFQPLGMNNSTFEEPLPERLKPQMAKSYAVEAGKFVEKPFELVSNFGPAGSLSSSGTDMLRFAQAILNGGELDGNRILKEETVDQMLSKQFSHDDRLLGMGLGFYANDLAGHEVWGHGGDLQWFHSQLGIDRENGLAFFVSFSGAGGRVPRSAFAPTLYEEFVSRAESTVPAAPQDFAERSGKYAGSYGFWRSNFNNFEKVLGLSGAIEVAPTGDNTLMVAMADKAKQYVEVDTNLFRALDSSTTLASGINPELLAFQENDQGEITGFVMDGFPFMSLRKLPFYDTSTFNFALLALSVLIFIAVLLRRYYQRRTVRTMPAAEKSATRAAVYAAAAHLAVLVIGAVVLATVMENLFEGVPLSLKLWLILPIVASLLTAYLVYRNIGVWQQGVFNGVLPRVRFTAVTLGAVFMTWFYYYWNMLGYHFL</sequence>
<evidence type="ECO:0000313" key="4">
    <source>
        <dbReference type="EMBL" id="WGL17888.1"/>
    </source>
</evidence>
<organism evidence="4 5">
    <name type="scientific">Microbulbifer bruguierae</name>
    <dbReference type="NCBI Taxonomy" id="3029061"/>
    <lineage>
        <taxon>Bacteria</taxon>
        <taxon>Pseudomonadati</taxon>
        <taxon>Pseudomonadota</taxon>
        <taxon>Gammaproteobacteria</taxon>
        <taxon>Cellvibrionales</taxon>
        <taxon>Microbulbiferaceae</taxon>
        <taxon>Microbulbifer</taxon>
    </lineage>
</organism>
<feature type="signal peptide" evidence="2">
    <location>
        <begin position="1"/>
        <end position="24"/>
    </location>
</feature>
<dbReference type="EMBL" id="CP118605">
    <property type="protein sequence ID" value="WGL17888.1"/>
    <property type="molecule type" value="Genomic_DNA"/>
</dbReference>
<dbReference type="InterPro" id="IPR050491">
    <property type="entry name" value="AmpC-like"/>
</dbReference>
<dbReference type="RefSeq" id="WP_280321812.1">
    <property type="nucleotide sequence ID" value="NZ_CP118605.1"/>
</dbReference>
<feature type="chain" id="PRO_5045111913" evidence="2">
    <location>
        <begin position="25"/>
        <end position="638"/>
    </location>
</feature>
<keyword evidence="2" id="KW-0732">Signal</keyword>
<keyword evidence="4" id="KW-0378">Hydrolase</keyword>
<name>A0ABY8NG34_9GAMM</name>
<proteinExistence type="predicted"/>
<protein>
    <submittedName>
        <fullName evidence="4">Serine hydrolase</fullName>
    </submittedName>
</protein>
<dbReference type="InterPro" id="IPR001466">
    <property type="entry name" value="Beta-lactam-related"/>
</dbReference>
<evidence type="ECO:0000259" key="3">
    <source>
        <dbReference type="Pfam" id="PF00144"/>
    </source>
</evidence>
<dbReference type="PANTHER" id="PTHR46825:SF9">
    <property type="entry name" value="BETA-LACTAMASE-RELATED DOMAIN-CONTAINING PROTEIN"/>
    <property type="match status" value="1"/>
</dbReference>
<dbReference type="SUPFAM" id="SSF56601">
    <property type="entry name" value="beta-lactamase/transpeptidase-like"/>
    <property type="match status" value="1"/>
</dbReference>
<evidence type="ECO:0000313" key="5">
    <source>
        <dbReference type="Proteomes" id="UP001236500"/>
    </source>
</evidence>
<dbReference type="Gene3D" id="3.40.710.10">
    <property type="entry name" value="DD-peptidase/beta-lactamase superfamily"/>
    <property type="match status" value="1"/>
</dbReference>
<keyword evidence="1" id="KW-0812">Transmembrane</keyword>
<evidence type="ECO:0000256" key="2">
    <source>
        <dbReference type="SAM" id="SignalP"/>
    </source>
</evidence>
<feature type="domain" description="Beta-lactamase-related" evidence="3">
    <location>
        <begin position="38"/>
        <end position="359"/>
    </location>
</feature>
<keyword evidence="1" id="KW-1133">Transmembrane helix</keyword>
<feature type="transmembrane region" description="Helical" evidence="1">
    <location>
        <begin position="540"/>
        <end position="562"/>
    </location>
</feature>
<gene>
    <name evidence="4" type="ORF">PVT68_06215</name>
</gene>
<feature type="transmembrane region" description="Helical" evidence="1">
    <location>
        <begin position="613"/>
        <end position="630"/>
    </location>
</feature>
<feature type="transmembrane region" description="Helical" evidence="1">
    <location>
        <begin position="501"/>
        <end position="519"/>
    </location>
</feature>
<reference evidence="4 5" key="1">
    <citation type="submission" date="2023-02" db="EMBL/GenBank/DDBJ databases">
        <title>Description and genomic characterization of Microbulbifer bruguierae sp. nov., isolated from the sediment of mangrove plant Bruguiera sexangula.</title>
        <authorList>
            <person name="Long M."/>
        </authorList>
    </citation>
    <scope>NUCLEOTIDE SEQUENCE [LARGE SCALE GENOMIC DNA]</scope>
    <source>
        <strain evidence="4 5">H12</strain>
    </source>
</reference>
<evidence type="ECO:0000256" key="1">
    <source>
        <dbReference type="SAM" id="Phobius"/>
    </source>
</evidence>